<name>A0ABR1SWA3_9PEZI</name>
<dbReference type="Proteomes" id="UP001444661">
    <property type="component" value="Unassembled WGS sequence"/>
</dbReference>
<protein>
    <submittedName>
        <fullName evidence="2">Uncharacterized protein</fullName>
    </submittedName>
</protein>
<sequence length="191" mass="20419">MHFSSILVLAAPLAALAAALEAPIPGYRVEEMQWEVDVGHGQTESLNGTVEEVFARILEVNPEFQLAPAPAPAPGAAEARGLQPEKRGKLVCGGFPRGSVLYLNQGVNYLRGVPGRPGNGPGPGACGRVSCSYNSAIWWCNDNTFFKQLDSYDQIANSAKNTINKCAVPGMVSGQNFEDGKWNTIVRDGRC</sequence>
<dbReference type="PANTHER" id="PTHR35605">
    <property type="entry name" value="ECP2 EFFECTOR PROTEIN DOMAIN-CONTAINING PROTEIN-RELATED"/>
    <property type="match status" value="1"/>
</dbReference>
<evidence type="ECO:0000313" key="2">
    <source>
        <dbReference type="EMBL" id="KAK8038606.1"/>
    </source>
</evidence>
<dbReference type="EMBL" id="JAQQWK010000006">
    <property type="protein sequence ID" value="KAK8038606.1"/>
    <property type="molecule type" value="Genomic_DNA"/>
</dbReference>
<gene>
    <name evidence="2" type="ORF">PG993_007017</name>
</gene>
<accession>A0ABR1SWA3</accession>
<evidence type="ECO:0000256" key="1">
    <source>
        <dbReference type="SAM" id="SignalP"/>
    </source>
</evidence>
<keyword evidence="1" id="KW-0732">Signal</keyword>
<keyword evidence="3" id="KW-1185">Reference proteome</keyword>
<comment type="caution">
    <text evidence="2">The sequence shown here is derived from an EMBL/GenBank/DDBJ whole genome shotgun (WGS) entry which is preliminary data.</text>
</comment>
<reference evidence="2 3" key="1">
    <citation type="submission" date="2023-01" db="EMBL/GenBank/DDBJ databases">
        <title>Analysis of 21 Apiospora genomes using comparative genomics revels a genus with tremendous synthesis potential of carbohydrate active enzymes and secondary metabolites.</title>
        <authorList>
            <person name="Sorensen T."/>
        </authorList>
    </citation>
    <scope>NUCLEOTIDE SEQUENCE [LARGE SCALE GENOMIC DNA]</scope>
    <source>
        <strain evidence="2 3">CBS 33761</strain>
    </source>
</reference>
<feature type="chain" id="PRO_5045553946" evidence="1">
    <location>
        <begin position="20"/>
        <end position="191"/>
    </location>
</feature>
<organism evidence="2 3">
    <name type="scientific">Apiospora rasikravindrae</name>
    <dbReference type="NCBI Taxonomy" id="990691"/>
    <lineage>
        <taxon>Eukaryota</taxon>
        <taxon>Fungi</taxon>
        <taxon>Dikarya</taxon>
        <taxon>Ascomycota</taxon>
        <taxon>Pezizomycotina</taxon>
        <taxon>Sordariomycetes</taxon>
        <taxon>Xylariomycetidae</taxon>
        <taxon>Amphisphaeriales</taxon>
        <taxon>Apiosporaceae</taxon>
        <taxon>Apiospora</taxon>
    </lineage>
</organism>
<dbReference type="PANTHER" id="PTHR35605:SF1">
    <property type="entry name" value="ECP2 EFFECTOR PROTEIN DOMAIN-CONTAINING PROTEIN-RELATED"/>
    <property type="match status" value="1"/>
</dbReference>
<feature type="signal peptide" evidence="1">
    <location>
        <begin position="1"/>
        <end position="19"/>
    </location>
</feature>
<evidence type="ECO:0000313" key="3">
    <source>
        <dbReference type="Proteomes" id="UP001444661"/>
    </source>
</evidence>
<proteinExistence type="predicted"/>